<gene>
    <name evidence="2" type="primary">LOC120251695</name>
</gene>
<accession>A0AB40AN14</accession>
<dbReference type="GeneID" id="120251695"/>
<evidence type="ECO:0000313" key="1">
    <source>
        <dbReference type="Proteomes" id="UP001515500"/>
    </source>
</evidence>
<dbReference type="AlphaFoldDB" id="A0AB40AN14"/>
<dbReference type="PANTHER" id="PTHR33321:SF3">
    <property type="entry name" value="OS05G0582000 PROTEIN"/>
    <property type="match status" value="1"/>
</dbReference>
<dbReference type="PANTHER" id="PTHR33321">
    <property type="match status" value="1"/>
</dbReference>
<sequence>MDHQPLLLTSTTITTTTTATTTTIIIRLSSILTIILLSLWANHESSKLYLQTTIVPSTLSSLSGHHFNLFFVSNGAADRLIYTSIHFIQHSLYANHLLHSNIPIFHATLSMSNHNLTADVTVTPAKLSNHFIIHLSPNLMTKPDVKAAMAGAIHRGVARVWLLHCAGEALPSFVLDEMVECLAALAGFSGGVNGTSKEEFCLER</sequence>
<dbReference type="Proteomes" id="UP001515500">
    <property type="component" value="Chromosome 20"/>
</dbReference>
<dbReference type="InterPro" id="IPR007541">
    <property type="entry name" value="Uncharacterised_BSP"/>
</dbReference>
<reference evidence="2" key="1">
    <citation type="submission" date="2025-08" db="UniProtKB">
        <authorList>
            <consortium name="RefSeq"/>
        </authorList>
    </citation>
    <scope>IDENTIFICATION</scope>
</reference>
<organism evidence="1 2">
    <name type="scientific">Dioscorea cayennensis subsp. rotundata</name>
    <name type="common">White Guinea yam</name>
    <name type="synonym">Dioscorea rotundata</name>
    <dbReference type="NCBI Taxonomy" id="55577"/>
    <lineage>
        <taxon>Eukaryota</taxon>
        <taxon>Viridiplantae</taxon>
        <taxon>Streptophyta</taxon>
        <taxon>Embryophyta</taxon>
        <taxon>Tracheophyta</taxon>
        <taxon>Spermatophyta</taxon>
        <taxon>Magnoliopsida</taxon>
        <taxon>Liliopsida</taxon>
        <taxon>Dioscoreales</taxon>
        <taxon>Dioscoreaceae</taxon>
        <taxon>Dioscorea</taxon>
    </lineage>
</organism>
<dbReference type="Pfam" id="PF04450">
    <property type="entry name" value="BSP"/>
    <property type="match status" value="1"/>
</dbReference>
<dbReference type="RefSeq" id="XP_039116247.1">
    <property type="nucleotide sequence ID" value="XM_039260313.1"/>
</dbReference>
<name>A0AB40AN14_DIOCR</name>
<evidence type="ECO:0000313" key="2">
    <source>
        <dbReference type="RefSeq" id="XP_039116247.1"/>
    </source>
</evidence>
<protein>
    <submittedName>
        <fullName evidence="2">Uncharacterized protein LOC120251695</fullName>
    </submittedName>
</protein>
<keyword evidence="1" id="KW-1185">Reference proteome</keyword>
<proteinExistence type="predicted"/>